<reference evidence="2 3" key="1">
    <citation type="submission" date="2013-07" db="EMBL/GenBank/DDBJ databases">
        <authorList>
            <person name="Genoscope - CEA"/>
        </authorList>
    </citation>
    <scope>NUCLEOTIDE SEQUENCE [LARGE SCALE GENOMIC DNA]</scope>
    <source>
        <strain evidence="2 3">G6</strain>
    </source>
</reference>
<evidence type="ECO:0000313" key="2">
    <source>
        <dbReference type="EMBL" id="CDG22440.1"/>
    </source>
</evidence>
<evidence type="ECO:0000313" key="3">
    <source>
        <dbReference type="Proteomes" id="UP000032735"/>
    </source>
</evidence>
<feature type="compositionally biased region" description="Basic and acidic residues" evidence="1">
    <location>
        <begin position="54"/>
        <end position="66"/>
    </location>
</feature>
<dbReference type="AlphaFoldDB" id="A0A068R8H5"/>
<name>A0A068R8H5_9GAMM</name>
<dbReference type="KEGG" id="xpo:XPG1_2788"/>
<keyword evidence="3" id="KW-1185">Reference proteome</keyword>
<protein>
    <submittedName>
        <fullName evidence="2">Uncharacterized protein</fullName>
    </submittedName>
</protein>
<feature type="region of interest" description="Disordered" evidence="1">
    <location>
        <begin position="45"/>
        <end position="66"/>
    </location>
</feature>
<evidence type="ECO:0000256" key="1">
    <source>
        <dbReference type="SAM" id="MobiDB-lite"/>
    </source>
</evidence>
<dbReference type="EMBL" id="FO704551">
    <property type="protein sequence ID" value="CDG22440.1"/>
    <property type="molecule type" value="Genomic_DNA"/>
</dbReference>
<dbReference type="HOGENOM" id="CLU_2830350_0_0_6"/>
<gene>
    <name evidence="2" type="ORF">XPG1_2788</name>
</gene>
<proteinExistence type="predicted"/>
<dbReference type="Proteomes" id="UP000032735">
    <property type="component" value="Chromosome"/>
</dbReference>
<sequence length="66" mass="7691">MSRYQHGIRSACIRRNIEECQNTTFIAIEDDKQKKPCEKSLRVFSKYGGGADGTRTRDPRRDRPVF</sequence>
<accession>A0A068R8H5</accession>
<organism evidence="2 3">
    <name type="scientific">Xenorhabdus poinarii G6</name>
    <dbReference type="NCBI Taxonomy" id="1354304"/>
    <lineage>
        <taxon>Bacteria</taxon>
        <taxon>Pseudomonadati</taxon>
        <taxon>Pseudomonadota</taxon>
        <taxon>Gammaproteobacteria</taxon>
        <taxon>Enterobacterales</taxon>
        <taxon>Morganellaceae</taxon>
        <taxon>Xenorhabdus</taxon>
    </lineage>
</organism>